<name>A0AAV8ZHI8_9CUCU</name>
<comment type="caution">
    <text evidence="1">The sequence shown here is derived from an EMBL/GenBank/DDBJ whole genome shotgun (WGS) entry which is preliminary data.</text>
</comment>
<proteinExistence type="predicted"/>
<dbReference type="AlphaFoldDB" id="A0AAV8ZHI8"/>
<dbReference type="EMBL" id="JANEYF010001457">
    <property type="protein sequence ID" value="KAJ8963984.1"/>
    <property type="molecule type" value="Genomic_DNA"/>
</dbReference>
<reference evidence="1" key="1">
    <citation type="journal article" date="2023" name="Insect Mol. Biol.">
        <title>Genome sequencing provides insights into the evolution of gene families encoding plant cell wall-degrading enzymes in longhorned beetles.</title>
        <authorList>
            <person name="Shin N.R."/>
            <person name="Okamura Y."/>
            <person name="Kirsch R."/>
            <person name="Pauchet Y."/>
        </authorList>
    </citation>
    <scope>NUCLEOTIDE SEQUENCE</scope>
    <source>
        <strain evidence="1">RBIC_L_NR</strain>
    </source>
</reference>
<evidence type="ECO:0008006" key="3">
    <source>
        <dbReference type="Google" id="ProtNLM"/>
    </source>
</evidence>
<organism evidence="1 2">
    <name type="scientific">Rhamnusium bicolor</name>
    <dbReference type="NCBI Taxonomy" id="1586634"/>
    <lineage>
        <taxon>Eukaryota</taxon>
        <taxon>Metazoa</taxon>
        <taxon>Ecdysozoa</taxon>
        <taxon>Arthropoda</taxon>
        <taxon>Hexapoda</taxon>
        <taxon>Insecta</taxon>
        <taxon>Pterygota</taxon>
        <taxon>Neoptera</taxon>
        <taxon>Endopterygota</taxon>
        <taxon>Coleoptera</taxon>
        <taxon>Polyphaga</taxon>
        <taxon>Cucujiformia</taxon>
        <taxon>Chrysomeloidea</taxon>
        <taxon>Cerambycidae</taxon>
        <taxon>Lepturinae</taxon>
        <taxon>Rhagiini</taxon>
        <taxon>Rhamnusium</taxon>
    </lineage>
</organism>
<sequence>MLSLLYHNIQNNENFPEATCFPGRKVPVPYVFVADAAFALSDRIMNPYPGVPPYGSQQRIFICHVPEL</sequence>
<accession>A0AAV8ZHI8</accession>
<evidence type="ECO:0000313" key="2">
    <source>
        <dbReference type="Proteomes" id="UP001162156"/>
    </source>
</evidence>
<evidence type="ECO:0000313" key="1">
    <source>
        <dbReference type="EMBL" id="KAJ8963984.1"/>
    </source>
</evidence>
<gene>
    <name evidence="1" type="ORF">NQ314_005223</name>
</gene>
<protein>
    <recommendedName>
        <fullName evidence="3">DDE Tnp4 domain-containing protein</fullName>
    </recommendedName>
</protein>
<dbReference type="Proteomes" id="UP001162156">
    <property type="component" value="Unassembled WGS sequence"/>
</dbReference>
<keyword evidence="2" id="KW-1185">Reference proteome</keyword>